<evidence type="ECO:0000313" key="2">
    <source>
        <dbReference type="EMBL" id="KFM57349.1"/>
    </source>
</evidence>
<feature type="non-terminal residue" evidence="2">
    <location>
        <position position="56"/>
    </location>
</feature>
<keyword evidence="1" id="KW-0472">Membrane</keyword>
<feature type="transmembrane region" description="Helical" evidence="1">
    <location>
        <begin position="34"/>
        <end position="55"/>
    </location>
</feature>
<proteinExistence type="predicted"/>
<gene>
    <name evidence="2" type="ORF">X975_18981</name>
</gene>
<keyword evidence="1" id="KW-0812">Transmembrane</keyword>
<dbReference type="EMBL" id="KK112319">
    <property type="protein sequence ID" value="KFM57349.1"/>
    <property type="molecule type" value="Genomic_DNA"/>
</dbReference>
<dbReference type="AlphaFoldDB" id="A0A087SWW0"/>
<evidence type="ECO:0000256" key="1">
    <source>
        <dbReference type="SAM" id="Phobius"/>
    </source>
</evidence>
<organism evidence="2 3">
    <name type="scientific">Stegodyphus mimosarum</name>
    <name type="common">African social velvet spider</name>
    <dbReference type="NCBI Taxonomy" id="407821"/>
    <lineage>
        <taxon>Eukaryota</taxon>
        <taxon>Metazoa</taxon>
        <taxon>Ecdysozoa</taxon>
        <taxon>Arthropoda</taxon>
        <taxon>Chelicerata</taxon>
        <taxon>Arachnida</taxon>
        <taxon>Araneae</taxon>
        <taxon>Araneomorphae</taxon>
        <taxon>Entelegynae</taxon>
        <taxon>Eresoidea</taxon>
        <taxon>Eresidae</taxon>
        <taxon>Stegodyphus</taxon>
    </lineage>
</organism>
<reference evidence="2 3" key="1">
    <citation type="submission" date="2013-11" db="EMBL/GenBank/DDBJ databases">
        <title>Genome sequencing of Stegodyphus mimosarum.</title>
        <authorList>
            <person name="Bechsgaard J."/>
        </authorList>
    </citation>
    <scope>NUCLEOTIDE SEQUENCE [LARGE SCALE GENOMIC DNA]</scope>
</reference>
<protein>
    <submittedName>
        <fullName evidence="2">Uncharacterized protein</fullName>
    </submittedName>
</protein>
<name>A0A087SWW0_STEMI</name>
<dbReference type="Proteomes" id="UP000054359">
    <property type="component" value="Unassembled WGS sequence"/>
</dbReference>
<keyword evidence="1" id="KW-1133">Transmembrane helix</keyword>
<sequence length="56" mass="6152">MPRGKTDLKFSISEVSCEAIKKYRAFSKDSAKTFVVRTAVVFLTLLPGLLCSEVVA</sequence>
<keyword evidence="3" id="KW-1185">Reference proteome</keyword>
<accession>A0A087SWW0</accession>
<evidence type="ECO:0000313" key="3">
    <source>
        <dbReference type="Proteomes" id="UP000054359"/>
    </source>
</evidence>